<proteinExistence type="predicted"/>
<reference evidence="1 2" key="1">
    <citation type="submission" date="2023-01" db="EMBL/GenBank/DDBJ databases">
        <title>Novel diversity within Roseofilum (Cyanobacteria; Desertifilaceae) from marine benthic mats with descriptions of four novel species.</title>
        <authorList>
            <person name="Wang Y."/>
            <person name="Berthold D.E."/>
            <person name="Hu J."/>
            <person name="Lefler F.W."/>
            <person name="Laughinghouse H.D. IV."/>
        </authorList>
    </citation>
    <scope>NUCLEOTIDE SEQUENCE [LARGE SCALE GENOMIC DNA]</scope>
    <source>
        <strain evidence="1 2">BLCC-M91</strain>
    </source>
</reference>
<dbReference type="RefSeq" id="WP_283764185.1">
    <property type="nucleotide sequence ID" value="NZ_JAQPOK010000145.1"/>
</dbReference>
<organism evidence="1 2">
    <name type="scientific">Roseofilum halophilum BLCC-M91</name>
    <dbReference type="NCBI Taxonomy" id="3022259"/>
    <lineage>
        <taxon>Bacteria</taxon>
        <taxon>Bacillati</taxon>
        <taxon>Cyanobacteriota</taxon>
        <taxon>Cyanophyceae</taxon>
        <taxon>Desertifilales</taxon>
        <taxon>Desertifilaceae</taxon>
        <taxon>Roseofilum</taxon>
        <taxon>Roseofilum halophilum</taxon>
    </lineage>
</organism>
<dbReference type="Proteomes" id="UP001231370">
    <property type="component" value="Unassembled WGS sequence"/>
</dbReference>
<gene>
    <name evidence="1" type="ORF">PJF56_18645</name>
</gene>
<protein>
    <submittedName>
        <fullName evidence="1">Uncharacterized protein</fullName>
    </submittedName>
</protein>
<accession>A0ABT7BNX4</accession>
<sequence>MARCTTPLLGFASRNPTYTRCNLTTHYLLPITYYRAFHVCEAESAINLTQKAAEITKNGLTVGVTNIANAN</sequence>
<evidence type="ECO:0000313" key="2">
    <source>
        <dbReference type="Proteomes" id="UP001231370"/>
    </source>
</evidence>
<evidence type="ECO:0000313" key="1">
    <source>
        <dbReference type="EMBL" id="MDJ1180884.1"/>
    </source>
</evidence>
<name>A0ABT7BNX4_9CYAN</name>
<keyword evidence="2" id="KW-1185">Reference proteome</keyword>
<dbReference type="EMBL" id="JAQPOK010000145">
    <property type="protein sequence ID" value="MDJ1180884.1"/>
    <property type="molecule type" value="Genomic_DNA"/>
</dbReference>
<comment type="caution">
    <text evidence="1">The sequence shown here is derived from an EMBL/GenBank/DDBJ whole genome shotgun (WGS) entry which is preliminary data.</text>
</comment>